<feature type="transmembrane region" description="Helical" evidence="1">
    <location>
        <begin position="199"/>
        <end position="217"/>
    </location>
</feature>
<evidence type="ECO:0000256" key="1">
    <source>
        <dbReference type="SAM" id="Phobius"/>
    </source>
</evidence>
<dbReference type="EMBL" id="JBHUER010000001">
    <property type="protein sequence ID" value="MFD1701615.1"/>
    <property type="molecule type" value="Genomic_DNA"/>
</dbReference>
<keyword evidence="1" id="KW-0812">Transmembrane</keyword>
<sequence length="231" mass="24343">MSEWWTYRPSDFLLFSPRVYERLIETHNAALWPLQLVGLLLGLVLLAAVWRGRDGDARLALAALGVIVGWVGWSFLGQRYAAINWAAAYAALGFAAEAVALVAAGAALRAPLSMPSALRRATALLLIAVAVVAYPLLAPLDGRSLASAETFAVMSEPTAIATLGALLPLRRRLALALGLVPLAWCLYAGMTLWTLGDAAAAAPLGTAALFLAALALGGRSRQASGERLRSR</sequence>
<feature type="transmembrane region" description="Helical" evidence="1">
    <location>
        <begin position="30"/>
        <end position="50"/>
    </location>
</feature>
<gene>
    <name evidence="2" type="ORF">ACFSCV_01225</name>
</gene>
<dbReference type="Proteomes" id="UP001597308">
    <property type="component" value="Unassembled WGS sequence"/>
</dbReference>
<dbReference type="RefSeq" id="WP_378796207.1">
    <property type="nucleotide sequence ID" value="NZ_JBHUER010000001.1"/>
</dbReference>
<feature type="transmembrane region" description="Helical" evidence="1">
    <location>
        <begin position="120"/>
        <end position="138"/>
    </location>
</feature>
<dbReference type="Pfam" id="PF19540">
    <property type="entry name" value="DUF6064"/>
    <property type="match status" value="1"/>
</dbReference>
<accession>A0ABW4K0K0</accession>
<dbReference type="InterPro" id="IPR045708">
    <property type="entry name" value="DUF6064"/>
</dbReference>
<reference evidence="3" key="1">
    <citation type="journal article" date="2019" name="Int. J. Syst. Evol. Microbiol.">
        <title>The Global Catalogue of Microorganisms (GCM) 10K type strain sequencing project: providing services to taxonomists for standard genome sequencing and annotation.</title>
        <authorList>
            <consortium name="The Broad Institute Genomics Platform"/>
            <consortium name="The Broad Institute Genome Sequencing Center for Infectious Disease"/>
            <person name="Wu L."/>
            <person name="Ma J."/>
        </authorList>
    </citation>
    <scope>NUCLEOTIDE SEQUENCE [LARGE SCALE GENOMIC DNA]</scope>
    <source>
        <strain evidence="3">KCTC 23707</strain>
    </source>
</reference>
<proteinExistence type="predicted"/>
<organism evidence="2 3">
    <name type="scientific">Methylopila henanensis</name>
    <dbReference type="NCBI Taxonomy" id="873516"/>
    <lineage>
        <taxon>Bacteria</taxon>
        <taxon>Pseudomonadati</taxon>
        <taxon>Pseudomonadota</taxon>
        <taxon>Alphaproteobacteria</taxon>
        <taxon>Hyphomicrobiales</taxon>
        <taxon>Methylopilaceae</taxon>
        <taxon>Methylopila</taxon>
    </lineage>
</organism>
<keyword evidence="1" id="KW-0472">Membrane</keyword>
<protein>
    <submittedName>
        <fullName evidence="2">DUF6064 family protein</fullName>
    </submittedName>
</protein>
<feature type="transmembrane region" description="Helical" evidence="1">
    <location>
        <begin position="57"/>
        <end position="76"/>
    </location>
</feature>
<evidence type="ECO:0000313" key="3">
    <source>
        <dbReference type="Proteomes" id="UP001597308"/>
    </source>
</evidence>
<evidence type="ECO:0000313" key="2">
    <source>
        <dbReference type="EMBL" id="MFD1701615.1"/>
    </source>
</evidence>
<feature type="transmembrane region" description="Helical" evidence="1">
    <location>
        <begin position="82"/>
        <end position="108"/>
    </location>
</feature>
<feature type="transmembrane region" description="Helical" evidence="1">
    <location>
        <begin position="174"/>
        <end position="193"/>
    </location>
</feature>
<keyword evidence="1" id="KW-1133">Transmembrane helix</keyword>
<keyword evidence="3" id="KW-1185">Reference proteome</keyword>
<name>A0ABW4K0K0_9HYPH</name>
<comment type="caution">
    <text evidence="2">The sequence shown here is derived from an EMBL/GenBank/DDBJ whole genome shotgun (WGS) entry which is preliminary data.</text>
</comment>